<comment type="caution">
    <text evidence="2">The sequence shown here is derived from an EMBL/GenBank/DDBJ whole genome shotgun (WGS) entry which is preliminary data.</text>
</comment>
<dbReference type="EMBL" id="JAINUF010000054">
    <property type="protein sequence ID" value="KAJ8332038.1"/>
    <property type="molecule type" value="Genomic_DNA"/>
</dbReference>
<keyword evidence="3" id="KW-1185">Reference proteome</keyword>
<organism evidence="2 3">
    <name type="scientific">Synaphobranchus kaupii</name>
    <name type="common">Kaup's arrowtooth eel</name>
    <dbReference type="NCBI Taxonomy" id="118154"/>
    <lineage>
        <taxon>Eukaryota</taxon>
        <taxon>Metazoa</taxon>
        <taxon>Chordata</taxon>
        <taxon>Craniata</taxon>
        <taxon>Vertebrata</taxon>
        <taxon>Euteleostomi</taxon>
        <taxon>Actinopterygii</taxon>
        <taxon>Neopterygii</taxon>
        <taxon>Teleostei</taxon>
        <taxon>Anguilliformes</taxon>
        <taxon>Synaphobranchidae</taxon>
        <taxon>Synaphobranchus</taxon>
    </lineage>
</organism>
<reference evidence="2" key="1">
    <citation type="journal article" date="2023" name="Science">
        <title>Genome structures resolve the early diversification of teleost fishes.</title>
        <authorList>
            <person name="Parey E."/>
            <person name="Louis A."/>
            <person name="Montfort J."/>
            <person name="Bouchez O."/>
            <person name="Roques C."/>
            <person name="Iampietro C."/>
            <person name="Lluch J."/>
            <person name="Castinel A."/>
            <person name="Donnadieu C."/>
            <person name="Desvignes T."/>
            <person name="Floi Bucao C."/>
            <person name="Jouanno E."/>
            <person name="Wen M."/>
            <person name="Mejri S."/>
            <person name="Dirks R."/>
            <person name="Jansen H."/>
            <person name="Henkel C."/>
            <person name="Chen W.J."/>
            <person name="Zahm M."/>
            <person name="Cabau C."/>
            <person name="Klopp C."/>
            <person name="Thompson A.W."/>
            <person name="Robinson-Rechavi M."/>
            <person name="Braasch I."/>
            <person name="Lecointre G."/>
            <person name="Bobe J."/>
            <person name="Postlethwait J.H."/>
            <person name="Berthelot C."/>
            <person name="Roest Crollius H."/>
            <person name="Guiguen Y."/>
        </authorList>
    </citation>
    <scope>NUCLEOTIDE SEQUENCE</scope>
    <source>
        <strain evidence="2">WJC10195</strain>
    </source>
</reference>
<evidence type="ECO:0000256" key="1">
    <source>
        <dbReference type="SAM" id="MobiDB-lite"/>
    </source>
</evidence>
<gene>
    <name evidence="2" type="ORF">SKAU_G00429760</name>
</gene>
<dbReference type="Proteomes" id="UP001152622">
    <property type="component" value="Unassembled WGS sequence"/>
</dbReference>
<dbReference type="AlphaFoldDB" id="A0A9Q1I855"/>
<accession>A0A9Q1I855</accession>
<protein>
    <submittedName>
        <fullName evidence="2">Uncharacterized protein</fullName>
    </submittedName>
</protein>
<feature type="compositionally biased region" description="Basic and acidic residues" evidence="1">
    <location>
        <begin position="1"/>
        <end position="11"/>
    </location>
</feature>
<evidence type="ECO:0000313" key="3">
    <source>
        <dbReference type="Proteomes" id="UP001152622"/>
    </source>
</evidence>
<evidence type="ECO:0000313" key="2">
    <source>
        <dbReference type="EMBL" id="KAJ8332038.1"/>
    </source>
</evidence>
<name>A0A9Q1I855_SYNKA</name>
<sequence>MEGRGGERGAEGRLTAAPPSGEAKPSACKRSPGARGPLRAPPQGPTGGTGPWGCQLRTGGSAQTYGLPEQVITSSPRLHAIWASVVNQGLFHTTFC</sequence>
<proteinExistence type="predicted"/>
<feature type="region of interest" description="Disordered" evidence="1">
    <location>
        <begin position="1"/>
        <end position="61"/>
    </location>
</feature>